<dbReference type="GO" id="GO:0009847">
    <property type="term" value="P:spore germination"/>
    <property type="evidence" value="ECO:0007669"/>
    <property type="project" value="InterPro"/>
</dbReference>
<comment type="subcellular location">
    <subcellularLocation>
        <location evidence="1">Membrane</location>
        <topology evidence="1">Multi-pass membrane protein</topology>
    </subcellularLocation>
</comment>
<evidence type="ECO:0000256" key="7">
    <source>
        <dbReference type="ARBA" id="ARBA00023136"/>
    </source>
</evidence>
<evidence type="ECO:0000256" key="1">
    <source>
        <dbReference type="ARBA" id="ARBA00004141"/>
    </source>
</evidence>
<evidence type="ECO:0000313" key="10">
    <source>
        <dbReference type="Proteomes" id="UP001057291"/>
    </source>
</evidence>
<feature type="transmembrane region" description="Helical" evidence="8">
    <location>
        <begin position="332"/>
        <end position="354"/>
    </location>
</feature>
<keyword evidence="6 8" id="KW-1133">Transmembrane helix</keyword>
<evidence type="ECO:0000256" key="4">
    <source>
        <dbReference type="ARBA" id="ARBA00022544"/>
    </source>
</evidence>
<keyword evidence="3" id="KW-0813">Transport</keyword>
<dbReference type="Proteomes" id="UP001057291">
    <property type="component" value="Unassembled WGS sequence"/>
</dbReference>
<dbReference type="AlphaFoldDB" id="A0AAV4LGK2"/>
<dbReference type="RefSeq" id="WP_282199970.1">
    <property type="nucleotide sequence ID" value="NZ_BOQE01000001.1"/>
</dbReference>
<feature type="transmembrane region" description="Helical" evidence="8">
    <location>
        <begin position="270"/>
        <end position="290"/>
    </location>
</feature>
<gene>
    <name evidence="9" type="ORF">DNHGIG_24830</name>
</gene>
<name>A0AAV4LGK2_9BACL</name>
<accession>A0AAV4LGK2</accession>
<feature type="transmembrane region" description="Helical" evidence="8">
    <location>
        <begin position="302"/>
        <end position="320"/>
    </location>
</feature>
<protein>
    <submittedName>
        <fullName evidence="9">Germination protein</fullName>
    </submittedName>
</protein>
<dbReference type="Gene3D" id="1.20.1740.10">
    <property type="entry name" value="Amino acid/polyamine transporter I"/>
    <property type="match status" value="1"/>
</dbReference>
<keyword evidence="10" id="KW-1185">Reference proteome</keyword>
<feature type="transmembrane region" description="Helical" evidence="8">
    <location>
        <begin position="145"/>
        <end position="164"/>
    </location>
</feature>
<organism evidence="9 10">
    <name type="scientific">Collibacillus ludicampi</name>
    <dbReference type="NCBI Taxonomy" id="2771369"/>
    <lineage>
        <taxon>Bacteria</taxon>
        <taxon>Bacillati</taxon>
        <taxon>Bacillota</taxon>
        <taxon>Bacilli</taxon>
        <taxon>Bacillales</taxon>
        <taxon>Alicyclobacillaceae</taxon>
        <taxon>Collibacillus</taxon>
    </lineage>
</organism>
<evidence type="ECO:0000256" key="6">
    <source>
        <dbReference type="ARBA" id="ARBA00022989"/>
    </source>
</evidence>
<feature type="transmembrane region" description="Helical" evidence="8">
    <location>
        <begin position="184"/>
        <end position="204"/>
    </location>
</feature>
<reference evidence="9" key="1">
    <citation type="journal article" date="2023" name="Int. J. Syst. Evol. Microbiol.">
        <title>Collibacillus ludicampi gen. nov., sp. nov., a new soil bacterium of the family Alicyclobacillaceae.</title>
        <authorList>
            <person name="Jojima T."/>
            <person name="Ioku Y."/>
            <person name="Fukuta Y."/>
            <person name="Shirasaka N."/>
            <person name="Matsumura Y."/>
            <person name="Mori M."/>
        </authorList>
    </citation>
    <scope>NUCLEOTIDE SEQUENCE</scope>
    <source>
        <strain evidence="9">TP075</strain>
    </source>
</reference>
<feature type="transmembrane region" description="Helical" evidence="8">
    <location>
        <begin position="41"/>
        <end position="58"/>
    </location>
</feature>
<evidence type="ECO:0000256" key="5">
    <source>
        <dbReference type="ARBA" id="ARBA00022692"/>
    </source>
</evidence>
<evidence type="ECO:0000256" key="2">
    <source>
        <dbReference type="ARBA" id="ARBA00007998"/>
    </source>
</evidence>
<proteinExistence type="inferred from homology"/>
<feature type="transmembrane region" description="Helical" evidence="8">
    <location>
        <begin position="12"/>
        <end position="29"/>
    </location>
</feature>
<keyword evidence="5 8" id="KW-0812">Transmembrane</keyword>
<dbReference type="GO" id="GO:0016020">
    <property type="term" value="C:membrane"/>
    <property type="evidence" value="ECO:0007669"/>
    <property type="project" value="UniProtKB-SubCell"/>
</dbReference>
<dbReference type="PANTHER" id="PTHR34975:SF2">
    <property type="entry name" value="SPORE GERMINATION PROTEIN A2"/>
    <property type="match status" value="1"/>
</dbReference>
<keyword evidence="4" id="KW-0309">Germination</keyword>
<dbReference type="PANTHER" id="PTHR34975">
    <property type="entry name" value="SPORE GERMINATION PROTEIN A2"/>
    <property type="match status" value="1"/>
</dbReference>
<dbReference type="Pfam" id="PF03845">
    <property type="entry name" value="Spore_permease"/>
    <property type="match status" value="1"/>
</dbReference>
<dbReference type="InterPro" id="IPR004761">
    <property type="entry name" value="Spore_GerAB"/>
</dbReference>
<comment type="similarity">
    <text evidence="2">Belongs to the amino acid-polyamine-organocation (APC) superfamily. Spore germination protein (SGP) (TC 2.A.3.9) family.</text>
</comment>
<feature type="transmembrane region" description="Helical" evidence="8">
    <location>
        <begin position="78"/>
        <end position="99"/>
    </location>
</feature>
<keyword evidence="7 8" id="KW-0472">Membrane</keyword>
<evidence type="ECO:0000313" key="9">
    <source>
        <dbReference type="EMBL" id="GIM46934.1"/>
    </source>
</evidence>
<feature type="transmembrane region" description="Helical" evidence="8">
    <location>
        <begin position="216"/>
        <end position="239"/>
    </location>
</feature>
<dbReference type="EMBL" id="BOQE01000001">
    <property type="protein sequence ID" value="GIM46934.1"/>
    <property type="molecule type" value="Genomic_DNA"/>
</dbReference>
<sequence>MIRTGHVGKVEMIALVTIFSATDIFLSYPQQLAARGGEAGWMIPLLSMMFAFIFFKICGRVINRYGLESLLILGQKELGWGIGGIVGSLYAIFLVLTTASEMRQFTETVVTTVLPKSPVGFVALPFLLVIFYFAYMGIEGLTRVAWFVGPWILLGTVLLLVFNLNWAQPEYLLPLWGYGLEQTVFQSIQFGSVFTNIFALSVLAPLLRKKEDFVTVGFWSILLVSLLYTGVMLMLLMVFPAETAEKMPFPMYQFARLIYLGRFFQRLESAFVFIWVACAVIKMATGLWLISYITATVWKMPVYRPLVIAFTLIIYSLSFMPKSFPETLHYDVTYLFNWGWIIVLVLPALVAVVVDIRRRKGDGTRENKTRPAS</sequence>
<evidence type="ECO:0000256" key="3">
    <source>
        <dbReference type="ARBA" id="ARBA00022448"/>
    </source>
</evidence>
<comment type="caution">
    <text evidence="9">The sequence shown here is derived from an EMBL/GenBank/DDBJ whole genome shotgun (WGS) entry which is preliminary data.</text>
</comment>
<evidence type="ECO:0000256" key="8">
    <source>
        <dbReference type="SAM" id="Phobius"/>
    </source>
</evidence>
<feature type="transmembrane region" description="Helical" evidence="8">
    <location>
        <begin position="119"/>
        <end position="138"/>
    </location>
</feature>